<evidence type="ECO:0000256" key="2">
    <source>
        <dbReference type="ARBA" id="ARBA00008914"/>
    </source>
</evidence>
<evidence type="ECO:0000256" key="5">
    <source>
        <dbReference type="ARBA" id="ARBA00022989"/>
    </source>
</evidence>
<dbReference type="Gene3D" id="3.30.1330.60">
    <property type="entry name" value="OmpA-like domain"/>
    <property type="match status" value="1"/>
</dbReference>
<dbReference type="CDD" id="cd07185">
    <property type="entry name" value="OmpA_C-like"/>
    <property type="match status" value="1"/>
</dbReference>
<dbReference type="PROSITE" id="PS51123">
    <property type="entry name" value="OMPA_2"/>
    <property type="match status" value="1"/>
</dbReference>
<feature type="region of interest" description="Disordered" evidence="8">
    <location>
        <begin position="108"/>
        <end position="127"/>
    </location>
</feature>
<dbReference type="EMBL" id="CP115174">
    <property type="protein sequence ID" value="WBO22141.1"/>
    <property type="molecule type" value="Genomic_DNA"/>
</dbReference>
<dbReference type="Proteomes" id="UP001210865">
    <property type="component" value="Chromosome"/>
</dbReference>
<sequence>MASAAKRGRNEPAEPPKIIIVKKITGESHGGHHGGAWKVAYADFVTAMMAFFLLLWILGATTEKQRKGIADYFSPTLVQMREKSAGSNGMFGGDSIIAKDKYAHRASQTGSKSITIPKDASGGQKEGAAAIRTRDRIRFQVLQKKLEQQMKASKTTTGLTQHVRFTETPEGLRIDIVDGADFSMFALGSDNLVPRAAQLISEVASTLVGVPNGVIVRGHTDGLPYAAGRSVNNWTLSSARAEATRKALATGGVGQDRFLRIEGVADREPYQGAPNAYDPRNRRMSITLAWTEGGADESAVQAMQSQMTSSAEGGTAPASTEKRAFDPH</sequence>
<keyword evidence="3" id="KW-1003">Cell membrane</keyword>
<dbReference type="Pfam" id="PF00691">
    <property type="entry name" value="OmpA"/>
    <property type="match status" value="1"/>
</dbReference>
<evidence type="ECO:0000256" key="3">
    <source>
        <dbReference type="ARBA" id="ARBA00022475"/>
    </source>
</evidence>
<evidence type="ECO:0000259" key="10">
    <source>
        <dbReference type="PROSITE" id="PS51123"/>
    </source>
</evidence>
<dbReference type="InterPro" id="IPR036737">
    <property type="entry name" value="OmpA-like_sf"/>
</dbReference>
<name>A0ABY7NNU9_9SPHN</name>
<comment type="similarity">
    <text evidence="2">Belongs to the MotB family.</text>
</comment>
<keyword evidence="6 7" id="KW-0472">Membrane</keyword>
<dbReference type="InterPro" id="IPR025713">
    <property type="entry name" value="MotB-like_N_dom"/>
</dbReference>
<accession>A0ABY7NNU9</accession>
<protein>
    <submittedName>
        <fullName evidence="11">OmpA family protein</fullName>
    </submittedName>
</protein>
<feature type="transmembrane region" description="Helical" evidence="9">
    <location>
        <begin position="39"/>
        <end position="58"/>
    </location>
</feature>
<dbReference type="PANTHER" id="PTHR30329">
    <property type="entry name" value="STATOR ELEMENT OF FLAGELLAR MOTOR COMPLEX"/>
    <property type="match status" value="1"/>
</dbReference>
<dbReference type="InterPro" id="IPR050330">
    <property type="entry name" value="Bact_OuterMem_StrucFunc"/>
</dbReference>
<dbReference type="RefSeq" id="WP_270076789.1">
    <property type="nucleotide sequence ID" value="NZ_CP115174.1"/>
</dbReference>
<gene>
    <name evidence="11" type="ORF">PBT88_18625</name>
</gene>
<feature type="domain" description="OmpA-like" evidence="10">
    <location>
        <begin position="172"/>
        <end position="292"/>
    </location>
</feature>
<evidence type="ECO:0000256" key="4">
    <source>
        <dbReference type="ARBA" id="ARBA00022692"/>
    </source>
</evidence>
<evidence type="ECO:0000313" key="12">
    <source>
        <dbReference type="Proteomes" id="UP001210865"/>
    </source>
</evidence>
<evidence type="ECO:0000256" key="6">
    <source>
        <dbReference type="ARBA" id="ARBA00023136"/>
    </source>
</evidence>
<dbReference type="PANTHER" id="PTHR30329:SF21">
    <property type="entry name" value="LIPOPROTEIN YIAD-RELATED"/>
    <property type="match status" value="1"/>
</dbReference>
<evidence type="ECO:0000256" key="9">
    <source>
        <dbReference type="SAM" id="Phobius"/>
    </source>
</evidence>
<evidence type="ECO:0000256" key="1">
    <source>
        <dbReference type="ARBA" id="ARBA00004162"/>
    </source>
</evidence>
<feature type="region of interest" description="Disordered" evidence="8">
    <location>
        <begin position="295"/>
        <end position="328"/>
    </location>
</feature>
<feature type="compositionally biased region" description="Polar residues" evidence="8">
    <location>
        <begin position="301"/>
        <end position="312"/>
    </location>
</feature>
<organism evidence="11 12">
    <name type="scientific">Sphingomonas abietis</name>
    <dbReference type="NCBI Taxonomy" id="3012344"/>
    <lineage>
        <taxon>Bacteria</taxon>
        <taxon>Pseudomonadati</taxon>
        <taxon>Pseudomonadota</taxon>
        <taxon>Alphaproteobacteria</taxon>
        <taxon>Sphingomonadales</taxon>
        <taxon>Sphingomonadaceae</taxon>
        <taxon>Sphingomonas</taxon>
    </lineage>
</organism>
<dbReference type="Pfam" id="PF13677">
    <property type="entry name" value="MotB_plug"/>
    <property type="match status" value="1"/>
</dbReference>
<comment type="subcellular location">
    <subcellularLocation>
        <location evidence="1">Cell membrane</location>
        <topology evidence="1">Single-pass membrane protein</topology>
    </subcellularLocation>
</comment>
<dbReference type="SUPFAM" id="SSF103088">
    <property type="entry name" value="OmpA-like"/>
    <property type="match status" value="1"/>
</dbReference>
<keyword evidence="12" id="KW-1185">Reference proteome</keyword>
<proteinExistence type="inferred from homology"/>
<keyword evidence="5 9" id="KW-1133">Transmembrane helix</keyword>
<reference evidence="11 12" key="1">
    <citation type="submission" date="2022-12" db="EMBL/GenBank/DDBJ databases">
        <title>Sphingomonas abieness sp. nov., an endophytic bacterium isolated from Abies koreana.</title>
        <authorList>
            <person name="Jiang L."/>
            <person name="Lee J."/>
        </authorList>
    </citation>
    <scope>NUCLEOTIDE SEQUENCE [LARGE SCALE GENOMIC DNA]</scope>
    <source>
        <strain evidence="12">PAMB 00755</strain>
    </source>
</reference>
<evidence type="ECO:0000256" key="8">
    <source>
        <dbReference type="SAM" id="MobiDB-lite"/>
    </source>
</evidence>
<evidence type="ECO:0000313" key="11">
    <source>
        <dbReference type="EMBL" id="WBO22141.1"/>
    </source>
</evidence>
<keyword evidence="4 9" id="KW-0812">Transmembrane</keyword>
<evidence type="ECO:0000256" key="7">
    <source>
        <dbReference type="PROSITE-ProRule" id="PRU00473"/>
    </source>
</evidence>
<dbReference type="InterPro" id="IPR006665">
    <property type="entry name" value="OmpA-like"/>
</dbReference>